<keyword evidence="4 6" id="KW-1133">Transmembrane helix</keyword>
<protein>
    <submittedName>
        <fullName evidence="8">EamA family transporter</fullName>
    </submittedName>
</protein>
<dbReference type="SUPFAM" id="SSF103481">
    <property type="entry name" value="Multidrug resistance efflux transporter EmrE"/>
    <property type="match status" value="2"/>
</dbReference>
<dbReference type="PANTHER" id="PTHR32322">
    <property type="entry name" value="INNER MEMBRANE TRANSPORTER"/>
    <property type="match status" value="1"/>
</dbReference>
<keyword evidence="3 6" id="KW-0812">Transmembrane</keyword>
<accession>A0ABV5ACC8</accession>
<evidence type="ECO:0000256" key="1">
    <source>
        <dbReference type="ARBA" id="ARBA00004127"/>
    </source>
</evidence>
<name>A0ABV5ACC8_9BACL</name>
<comment type="subcellular location">
    <subcellularLocation>
        <location evidence="1">Endomembrane system</location>
        <topology evidence="1">Multi-pass membrane protein</topology>
    </subcellularLocation>
</comment>
<feature type="domain" description="EamA" evidence="7">
    <location>
        <begin position="153"/>
        <end position="286"/>
    </location>
</feature>
<feature type="transmembrane region" description="Helical" evidence="6">
    <location>
        <begin position="31"/>
        <end position="50"/>
    </location>
</feature>
<feature type="domain" description="EamA" evidence="7">
    <location>
        <begin position="7"/>
        <end position="135"/>
    </location>
</feature>
<evidence type="ECO:0000313" key="9">
    <source>
        <dbReference type="Proteomes" id="UP001579974"/>
    </source>
</evidence>
<feature type="transmembrane region" description="Helical" evidence="6">
    <location>
        <begin position="143"/>
        <end position="166"/>
    </location>
</feature>
<proteinExistence type="inferred from homology"/>
<feature type="transmembrane region" description="Helical" evidence="6">
    <location>
        <begin position="119"/>
        <end position="137"/>
    </location>
</feature>
<comment type="caution">
    <text evidence="8">The sequence shown here is derived from an EMBL/GenBank/DDBJ whole genome shotgun (WGS) entry which is preliminary data.</text>
</comment>
<dbReference type="InterPro" id="IPR037185">
    <property type="entry name" value="EmrE-like"/>
</dbReference>
<keyword evidence="5 6" id="KW-0472">Membrane</keyword>
<evidence type="ECO:0000313" key="8">
    <source>
        <dbReference type="EMBL" id="MFB5189852.1"/>
    </source>
</evidence>
<feature type="transmembrane region" description="Helical" evidence="6">
    <location>
        <begin position="87"/>
        <end position="107"/>
    </location>
</feature>
<feature type="transmembrane region" description="Helical" evidence="6">
    <location>
        <begin position="267"/>
        <end position="287"/>
    </location>
</feature>
<feature type="transmembrane region" description="Helical" evidence="6">
    <location>
        <begin position="62"/>
        <end position="81"/>
    </location>
</feature>
<evidence type="ECO:0000256" key="2">
    <source>
        <dbReference type="ARBA" id="ARBA00007362"/>
    </source>
</evidence>
<dbReference type="InterPro" id="IPR050638">
    <property type="entry name" value="AA-Vitamin_Transporters"/>
</dbReference>
<keyword evidence="9" id="KW-1185">Reference proteome</keyword>
<organism evidence="8 9">
    <name type="scientific">Alicyclobacillus fastidiosus</name>
    <dbReference type="NCBI Taxonomy" id="392011"/>
    <lineage>
        <taxon>Bacteria</taxon>
        <taxon>Bacillati</taxon>
        <taxon>Bacillota</taxon>
        <taxon>Bacilli</taxon>
        <taxon>Bacillales</taxon>
        <taxon>Alicyclobacillaceae</taxon>
        <taxon>Alicyclobacillus</taxon>
    </lineage>
</organism>
<dbReference type="PANTHER" id="PTHR32322:SF2">
    <property type="entry name" value="EAMA DOMAIN-CONTAINING PROTEIN"/>
    <property type="match status" value="1"/>
</dbReference>
<feature type="transmembrane region" description="Helical" evidence="6">
    <location>
        <begin position="216"/>
        <end position="235"/>
    </location>
</feature>
<evidence type="ECO:0000256" key="5">
    <source>
        <dbReference type="ARBA" id="ARBA00023136"/>
    </source>
</evidence>
<evidence type="ECO:0000256" key="4">
    <source>
        <dbReference type="ARBA" id="ARBA00022989"/>
    </source>
</evidence>
<dbReference type="InterPro" id="IPR000620">
    <property type="entry name" value="EamA_dom"/>
</dbReference>
<sequence>MVWAYGLMCLIYGTTFLAIRAGDDAGMPPLLFAALRFFTAGVVTLVFYWLRHRTTFPRSVRTLGRLALVGLFNTTGVFAIVYTCEQYVSSGYAALMGATMPFFVVLLGRATGNVRLTRLQWFGLIVGFFGVLLVAWPGLQAGFAHFAVCTGALIVSQMMAATGALLSGRLLKDGTSSFVVNGFQLFFGGLALFLLAAVAGEFALSQPVVWSEGLVALGYLTVLGSLVGSSLFFLLVKRVGTLFPSTWTYVSPVIAVVAGYLVLDERVYLWTLVGAAAILCGVLMMNLRAFQTAWKARKAAPAGETVQTGR</sequence>
<dbReference type="EMBL" id="JBDXSU010000004">
    <property type="protein sequence ID" value="MFB5189852.1"/>
    <property type="molecule type" value="Genomic_DNA"/>
</dbReference>
<comment type="similarity">
    <text evidence="2">Belongs to the EamA transporter family.</text>
</comment>
<evidence type="ECO:0000256" key="6">
    <source>
        <dbReference type="SAM" id="Phobius"/>
    </source>
</evidence>
<dbReference type="Pfam" id="PF00892">
    <property type="entry name" value="EamA"/>
    <property type="match status" value="2"/>
</dbReference>
<reference evidence="8 9" key="1">
    <citation type="journal article" date="2024" name="Int. J. Mol. Sci.">
        <title>Exploration of Alicyclobacillus spp. Genome in Search of Antibiotic Resistance.</title>
        <authorList>
            <person name="Bucka-Kolendo J."/>
            <person name="Kiousi D.E."/>
            <person name="Dekowska A."/>
            <person name="Mikolajczuk-Szczyrba A."/>
            <person name="Karadedos D.M."/>
            <person name="Michael P."/>
            <person name="Galanis A."/>
            <person name="Sokolowska B."/>
        </authorList>
    </citation>
    <scope>NUCLEOTIDE SEQUENCE [LARGE SCALE GENOMIC DNA]</scope>
    <source>
        <strain evidence="8 9">KKP 3000</strain>
    </source>
</reference>
<evidence type="ECO:0000259" key="7">
    <source>
        <dbReference type="Pfam" id="PF00892"/>
    </source>
</evidence>
<dbReference type="RefSeq" id="WP_275476335.1">
    <property type="nucleotide sequence ID" value="NZ_CP162940.1"/>
</dbReference>
<feature type="transmembrane region" description="Helical" evidence="6">
    <location>
        <begin position="178"/>
        <end position="204"/>
    </location>
</feature>
<feature type="transmembrane region" description="Helical" evidence="6">
    <location>
        <begin position="242"/>
        <end position="261"/>
    </location>
</feature>
<gene>
    <name evidence="8" type="ORF">KKP3000_003242</name>
</gene>
<evidence type="ECO:0000256" key="3">
    <source>
        <dbReference type="ARBA" id="ARBA00022692"/>
    </source>
</evidence>
<dbReference type="Proteomes" id="UP001579974">
    <property type="component" value="Unassembled WGS sequence"/>
</dbReference>